<evidence type="ECO:0000256" key="1">
    <source>
        <dbReference type="SAM" id="MobiDB-lite"/>
    </source>
</evidence>
<dbReference type="Proteomes" id="UP001217417">
    <property type="component" value="Unassembled WGS sequence"/>
</dbReference>
<comment type="caution">
    <text evidence="2">The sequence shown here is derived from an EMBL/GenBank/DDBJ whole genome shotgun (WGS) entry which is preliminary data.</text>
</comment>
<accession>A0AAD7VSE1</accession>
<keyword evidence="3" id="KW-1185">Reference proteome</keyword>
<evidence type="ECO:0000313" key="3">
    <source>
        <dbReference type="Proteomes" id="UP001217417"/>
    </source>
</evidence>
<protein>
    <submittedName>
        <fullName evidence="2">Uncharacterized protein</fullName>
    </submittedName>
</protein>
<dbReference type="GeneID" id="80881155"/>
<organism evidence="2 3">
    <name type="scientific">Lipomyces tetrasporus</name>
    <dbReference type="NCBI Taxonomy" id="54092"/>
    <lineage>
        <taxon>Eukaryota</taxon>
        <taxon>Fungi</taxon>
        <taxon>Dikarya</taxon>
        <taxon>Ascomycota</taxon>
        <taxon>Saccharomycotina</taxon>
        <taxon>Lipomycetes</taxon>
        <taxon>Lipomycetales</taxon>
        <taxon>Lipomycetaceae</taxon>
        <taxon>Lipomyces</taxon>
    </lineage>
</organism>
<feature type="region of interest" description="Disordered" evidence="1">
    <location>
        <begin position="142"/>
        <end position="169"/>
    </location>
</feature>
<gene>
    <name evidence="2" type="ORF">POJ06DRAFT_238367</name>
</gene>
<dbReference type="RefSeq" id="XP_056043044.1">
    <property type="nucleotide sequence ID" value="XM_056185989.1"/>
</dbReference>
<dbReference type="AlphaFoldDB" id="A0AAD7VSE1"/>
<feature type="region of interest" description="Disordered" evidence="1">
    <location>
        <begin position="1"/>
        <end position="70"/>
    </location>
</feature>
<sequence>MSYFRPHGCRSGYDYGDKQESTVSVSDQSSCWRSPRLSPTRKRPAVGSLNASTPSPTGKPPQDRDPATVGRRAGTSLLGQYAKECNAAASRPRSILRSPATLNISPHALDFKAIHRHMYSKLPIPITNRNYALRSCARQYPQSTQGSRIPISSPSSANSTSNTSIAIKRENDPFSEKRVSFSNHVRVLTFRKVEDDKHGVLESLPRAWISKGWTHWQKPCLSRIGRRSQENMTKNDHDSKGDYVRCNGAYSEEQWFGVSHGDSSHRGAIAQPGLLLDKQQDKRECQLDAVPMRTHTTCPIRVISRTEHVMVMTGSNDESASQSSKVGDGARGEFVGISAEHTGKIQSTEGRSDEVCATNNFCDAIPKPGPILSIILPLPVTIVERLEKTYSETFGFLWRYILFSLVITIV</sequence>
<feature type="compositionally biased region" description="Low complexity" evidence="1">
    <location>
        <begin position="149"/>
        <end position="166"/>
    </location>
</feature>
<evidence type="ECO:0000313" key="2">
    <source>
        <dbReference type="EMBL" id="KAJ8099594.1"/>
    </source>
</evidence>
<feature type="compositionally biased region" description="Polar residues" evidence="1">
    <location>
        <begin position="21"/>
        <end position="32"/>
    </location>
</feature>
<reference evidence="2" key="1">
    <citation type="submission" date="2023-03" db="EMBL/GenBank/DDBJ databases">
        <title>Near-Complete genome sequence of Lipomyces tetrasporous NRRL Y-64009, an oleaginous yeast capable of growing on lignocellulosic hydrolysates.</title>
        <authorList>
            <consortium name="Lawrence Berkeley National Laboratory"/>
            <person name="Jagtap S.S."/>
            <person name="Liu J.-J."/>
            <person name="Walukiewicz H.E."/>
            <person name="Pangilinan J."/>
            <person name="Lipzen A."/>
            <person name="Ahrendt S."/>
            <person name="Koriabine M."/>
            <person name="Cobaugh K."/>
            <person name="Salamov A."/>
            <person name="Yoshinaga Y."/>
            <person name="Ng V."/>
            <person name="Daum C."/>
            <person name="Grigoriev I.V."/>
            <person name="Slininger P.J."/>
            <person name="Dien B.S."/>
            <person name="Jin Y.-S."/>
            <person name="Rao C.V."/>
        </authorList>
    </citation>
    <scope>NUCLEOTIDE SEQUENCE</scope>
    <source>
        <strain evidence="2">NRRL Y-64009</strain>
    </source>
</reference>
<name>A0AAD7VSE1_9ASCO</name>
<dbReference type="EMBL" id="JARPMG010000006">
    <property type="protein sequence ID" value="KAJ8099594.1"/>
    <property type="molecule type" value="Genomic_DNA"/>
</dbReference>
<proteinExistence type="predicted"/>